<feature type="compositionally biased region" description="Low complexity" evidence="1">
    <location>
        <begin position="30"/>
        <end position="39"/>
    </location>
</feature>
<reference evidence="2" key="1">
    <citation type="submission" date="2021-01" db="EMBL/GenBank/DDBJ databases">
        <authorList>
            <person name="Corre E."/>
            <person name="Pelletier E."/>
            <person name="Niang G."/>
            <person name="Scheremetjew M."/>
            <person name="Finn R."/>
            <person name="Kale V."/>
            <person name="Holt S."/>
            <person name="Cochrane G."/>
            <person name="Meng A."/>
            <person name="Brown T."/>
            <person name="Cohen L."/>
        </authorList>
    </citation>
    <scope>NUCLEOTIDE SEQUENCE</scope>
    <source>
        <strain evidence="2">OF101</strain>
    </source>
</reference>
<organism evidence="2">
    <name type="scientific">Alexandrium catenella</name>
    <name type="common">Red tide dinoflagellate</name>
    <name type="synonym">Gonyaulax catenella</name>
    <dbReference type="NCBI Taxonomy" id="2925"/>
    <lineage>
        <taxon>Eukaryota</taxon>
        <taxon>Sar</taxon>
        <taxon>Alveolata</taxon>
        <taxon>Dinophyceae</taxon>
        <taxon>Gonyaulacales</taxon>
        <taxon>Pyrocystaceae</taxon>
        <taxon>Alexandrium</taxon>
    </lineage>
</organism>
<proteinExistence type="predicted"/>
<dbReference type="AlphaFoldDB" id="A0A7S1KV90"/>
<feature type="compositionally biased region" description="Low complexity" evidence="1">
    <location>
        <begin position="489"/>
        <end position="504"/>
    </location>
</feature>
<sequence>MGKAGSPTPQRGAGNPQRKPRSTEGRAEAKAAATMTSAEWQAKQVGMDAKWPKPDYMKIPRPGRSHTAYRDDTYTVVTRWSEETRISYRPHAKAPGTKSHLRYEKYSKARTVGEALELGSFPADWCWDYERGFIRVHGPVRDEPIDMSKVMDESTLTKVDMIIHKWYRRELAKNLGLRYEDLAVGKGSCESTLMRAHRLVAQREAKKRLEAAAAEGRRISDEDVEKTLQEWAFARNPYRTNVMKEGQTWVWSDTLGLLIDRIGDIHITSATTMYPAVMRIIVQWLRERLPPEAAKFGFTSINLNCNYAARLHRDGNNFGASFIKAFGDFTGGNLKYWPEDDKGTDLENLPEAKSVSLEIGSGPNGGLALFNGNSGHAVEDFQGTRYSIVYFTLGCHDRAVQEERSFLWRMGVPFPSVDEERHTILRKPRGYGARPPATPMRDTRPTVLHFKNSDLEAREFVPRPLQKVEPLHPAGRGQAASSEQQISPAKGAKPAAKAKAAAATKVRKQHLKRAGAGSAPLFGSGPASSGDLSPSMAAAAIVVE</sequence>
<gene>
    <name evidence="2" type="ORF">ACAT0790_LOCUS637</name>
</gene>
<feature type="region of interest" description="Disordered" evidence="1">
    <location>
        <begin position="1"/>
        <end position="41"/>
    </location>
</feature>
<feature type="region of interest" description="Disordered" evidence="1">
    <location>
        <begin position="463"/>
        <end position="534"/>
    </location>
</feature>
<name>A0A7S1KV90_ALECA</name>
<evidence type="ECO:0000256" key="1">
    <source>
        <dbReference type="SAM" id="MobiDB-lite"/>
    </source>
</evidence>
<dbReference type="EMBL" id="HBGE01001044">
    <property type="protein sequence ID" value="CAD9087063.1"/>
    <property type="molecule type" value="Transcribed_RNA"/>
</dbReference>
<protein>
    <submittedName>
        <fullName evidence="2">Uncharacterized protein</fullName>
    </submittedName>
</protein>
<evidence type="ECO:0000313" key="2">
    <source>
        <dbReference type="EMBL" id="CAD9087063.1"/>
    </source>
</evidence>
<accession>A0A7S1KV90</accession>
<dbReference type="Gene3D" id="3.60.130.30">
    <property type="match status" value="1"/>
</dbReference>